<sequence length="91" mass="9966">MPHPYGIHHRPTPTVGHPLCLPNPNPDRDETGSNASPSRVTGETAPGQVAILDEEGMWEQRTCPGGSQTPRSKPYRTAVCRPWAGDLERLK</sequence>
<proteinExistence type="predicted"/>
<dbReference type="Proteomes" id="UP000322234">
    <property type="component" value="Unassembled WGS sequence"/>
</dbReference>
<feature type="region of interest" description="Disordered" evidence="1">
    <location>
        <begin position="1"/>
        <end position="45"/>
    </location>
</feature>
<name>A0A6B0R300_9CETA</name>
<reference evidence="2" key="1">
    <citation type="submission" date="2019-10" db="EMBL/GenBank/DDBJ databases">
        <title>The sequence and de novo assembly of the wild yak genome.</title>
        <authorList>
            <person name="Liu Y."/>
        </authorList>
    </citation>
    <scope>NUCLEOTIDE SEQUENCE [LARGE SCALE GENOMIC DNA]</scope>
    <source>
        <strain evidence="2">WY2019</strain>
    </source>
</reference>
<comment type="caution">
    <text evidence="2">The sequence shown here is derived from an EMBL/GenBank/DDBJ whole genome shotgun (WGS) entry which is preliminary data.</text>
</comment>
<accession>A0A6B0R300</accession>
<organism evidence="2 3">
    <name type="scientific">Bos mutus</name>
    <name type="common">wild yak</name>
    <dbReference type="NCBI Taxonomy" id="72004"/>
    <lineage>
        <taxon>Eukaryota</taxon>
        <taxon>Metazoa</taxon>
        <taxon>Chordata</taxon>
        <taxon>Craniata</taxon>
        <taxon>Vertebrata</taxon>
        <taxon>Euteleostomi</taxon>
        <taxon>Mammalia</taxon>
        <taxon>Eutheria</taxon>
        <taxon>Laurasiatheria</taxon>
        <taxon>Artiodactyla</taxon>
        <taxon>Ruminantia</taxon>
        <taxon>Pecora</taxon>
        <taxon>Bovidae</taxon>
        <taxon>Bovinae</taxon>
        <taxon>Bos</taxon>
    </lineage>
</organism>
<evidence type="ECO:0000256" key="1">
    <source>
        <dbReference type="SAM" id="MobiDB-lite"/>
    </source>
</evidence>
<evidence type="ECO:0000313" key="3">
    <source>
        <dbReference type="Proteomes" id="UP000322234"/>
    </source>
</evidence>
<protein>
    <submittedName>
        <fullName evidence="2">Uncharacterized protein</fullName>
    </submittedName>
</protein>
<evidence type="ECO:0000313" key="2">
    <source>
        <dbReference type="EMBL" id="MXQ84539.1"/>
    </source>
</evidence>
<feature type="compositionally biased region" description="Polar residues" evidence="1">
    <location>
        <begin position="32"/>
        <end position="41"/>
    </location>
</feature>
<gene>
    <name evidence="2" type="ORF">E5288_WYG020798</name>
</gene>
<keyword evidence="3" id="KW-1185">Reference proteome</keyword>
<dbReference type="AlphaFoldDB" id="A0A6B0R300"/>
<dbReference type="EMBL" id="VBQZ03000021">
    <property type="protein sequence ID" value="MXQ84539.1"/>
    <property type="molecule type" value="Genomic_DNA"/>
</dbReference>
<feature type="compositionally biased region" description="Basic residues" evidence="1">
    <location>
        <begin position="1"/>
        <end position="11"/>
    </location>
</feature>